<feature type="signal peptide" evidence="1">
    <location>
        <begin position="1"/>
        <end position="19"/>
    </location>
</feature>
<evidence type="ECO:0000313" key="2">
    <source>
        <dbReference type="EMBL" id="EAQ71289.1"/>
    </source>
</evidence>
<proteinExistence type="predicted"/>
<gene>
    <name evidence="2" type="ORF">MGCH7_ch7g696</name>
</gene>
<protein>
    <submittedName>
        <fullName evidence="2">Uncharacterized protein</fullName>
    </submittedName>
</protein>
<organism evidence="2">
    <name type="scientific">Pyricularia oryzae (strain 70-15 / ATCC MYA-4617 / FGSC 8958)</name>
    <name type="common">Rice blast fungus</name>
    <name type="synonym">Magnaporthe oryzae</name>
    <dbReference type="NCBI Taxonomy" id="242507"/>
    <lineage>
        <taxon>Eukaryota</taxon>
        <taxon>Fungi</taxon>
        <taxon>Dikarya</taxon>
        <taxon>Ascomycota</taxon>
        <taxon>Pezizomycotina</taxon>
        <taxon>Sordariomycetes</taxon>
        <taxon>Sordariomycetidae</taxon>
        <taxon>Magnaporthales</taxon>
        <taxon>Pyriculariaceae</taxon>
        <taxon>Pyricularia</taxon>
    </lineage>
</organism>
<accession>Q2KFI9</accession>
<reference evidence="2" key="1">
    <citation type="submission" date="2005-01" db="EMBL/GenBank/DDBJ databases">
        <title>The sequence of Magnaporthe grisea chromosome 7.</title>
        <authorList>
            <person name="Thon M.R."/>
            <person name="Pan H."/>
            <person name="Diener A."/>
            <person name="Papalas J."/>
            <person name="Taro A."/>
            <person name="Mitchell T."/>
            <person name="Dean R.A."/>
        </authorList>
    </citation>
    <scope>NUCLEOTIDE SEQUENCE</scope>
    <source>
        <strain evidence="2">70-15</strain>
    </source>
</reference>
<dbReference type="EMBL" id="CM000230">
    <property type="protein sequence ID" value="EAQ71289.1"/>
    <property type="molecule type" value="Genomic_DNA"/>
</dbReference>
<name>Q2KFI9_PYRO7</name>
<evidence type="ECO:0000256" key="1">
    <source>
        <dbReference type="SAM" id="SignalP"/>
    </source>
</evidence>
<keyword evidence="1" id="KW-0732">Signal</keyword>
<dbReference type="AlphaFoldDB" id="Q2KFI9"/>
<sequence length="39" mass="3995">MAGGCKALLGFTLLLCSRGLDRTGAADFGVSMGQVWGPH</sequence>
<feature type="chain" id="PRO_5004211531" evidence="1">
    <location>
        <begin position="20"/>
        <end position="39"/>
    </location>
</feature>